<dbReference type="GeneID" id="29933717"/>
<accession>A0A510WSW4</accession>
<proteinExistence type="inferred from homology"/>
<evidence type="ECO:0000259" key="5">
    <source>
        <dbReference type="PROSITE" id="PS51898"/>
    </source>
</evidence>
<dbReference type="CDD" id="cd01189">
    <property type="entry name" value="INT_ICEBs1_C_like"/>
    <property type="match status" value="1"/>
</dbReference>
<dbReference type="GO" id="GO:0003677">
    <property type="term" value="F:DNA binding"/>
    <property type="evidence" value="ECO:0007669"/>
    <property type="project" value="UniProtKB-KW"/>
</dbReference>
<dbReference type="RefSeq" id="WP_057827795.1">
    <property type="nucleotide sequence ID" value="NZ_BAAACL010000001.1"/>
</dbReference>
<dbReference type="Gene3D" id="1.10.443.10">
    <property type="entry name" value="Intergrase catalytic core"/>
    <property type="match status" value="1"/>
</dbReference>
<evidence type="ECO:0000256" key="4">
    <source>
        <dbReference type="ARBA" id="ARBA00023172"/>
    </source>
</evidence>
<dbReference type="PANTHER" id="PTHR30629:SF2">
    <property type="entry name" value="PROPHAGE INTEGRASE INTS-RELATED"/>
    <property type="match status" value="1"/>
</dbReference>
<dbReference type="Proteomes" id="UP000321722">
    <property type="component" value="Unassembled WGS sequence"/>
</dbReference>
<name>A0A510WSW4_9LACO</name>
<dbReference type="SUPFAM" id="SSF56349">
    <property type="entry name" value="DNA breaking-rejoining enzymes"/>
    <property type="match status" value="1"/>
</dbReference>
<dbReference type="InterPro" id="IPR013762">
    <property type="entry name" value="Integrase-like_cat_sf"/>
</dbReference>
<evidence type="ECO:0000256" key="3">
    <source>
        <dbReference type="ARBA" id="ARBA00023125"/>
    </source>
</evidence>
<dbReference type="Pfam" id="PF00589">
    <property type="entry name" value="Phage_integrase"/>
    <property type="match status" value="1"/>
</dbReference>
<dbReference type="AlphaFoldDB" id="A0A510WSW4"/>
<evidence type="ECO:0000256" key="1">
    <source>
        <dbReference type="ARBA" id="ARBA00008857"/>
    </source>
</evidence>
<evidence type="ECO:0000313" key="6">
    <source>
        <dbReference type="EMBL" id="GEK42313.1"/>
    </source>
</evidence>
<dbReference type="InterPro" id="IPR010998">
    <property type="entry name" value="Integrase_recombinase_N"/>
</dbReference>
<sequence length="372" mass="43440">MWMENKNDKYMFRESYIDPLTEKKKIVSVTMKSKSRASQKQAKIILSEKIEKRLSKLNGSNIITGQTIEKCIQEWLPEYQQLVKPNTYSSTVHTFIPFFRKHFDFNIIINNLTAEFISKTFEDIQFSNQYALSTLKQMFAKTCVFLKWCVKHSYLNKDVINNIDIQWKKSGPIKITDKFLEQNELTMVLKYAWAKNKSYGALLEWLYQTGMRIGEAVALKWDNIELIDDVYIAHITGTLEYLHSRPIKSKSTKTRAGMRDIELSNRAVKILNFLKEYQNNSEFIFESQSGTPILPNSINSFLRKAKKELEINKPLTTHIFRHTHISKLAELGVPLYVIQQRVGHSTGKVTEQIYLHVTKKAKRKLVNKLDEL</sequence>
<comment type="caution">
    <text evidence="6">The sequence shown here is derived from an EMBL/GenBank/DDBJ whole genome shotgun (WGS) entry which is preliminary data.</text>
</comment>
<dbReference type="GO" id="GO:0015074">
    <property type="term" value="P:DNA integration"/>
    <property type="evidence" value="ECO:0007669"/>
    <property type="project" value="UniProtKB-KW"/>
</dbReference>
<dbReference type="GO" id="GO:0006310">
    <property type="term" value="P:DNA recombination"/>
    <property type="evidence" value="ECO:0007669"/>
    <property type="project" value="UniProtKB-KW"/>
</dbReference>
<dbReference type="InterPro" id="IPR011010">
    <property type="entry name" value="DNA_brk_join_enz"/>
</dbReference>
<dbReference type="PANTHER" id="PTHR30629">
    <property type="entry name" value="PROPHAGE INTEGRASE"/>
    <property type="match status" value="1"/>
</dbReference>
<gene>
    <name evidence="6" type="primary">ps201</name>
    <name evidence="6" type="ORF">LAV01_11450</name>
</gene>
<dbReference type="PROSITE" id="PS51898">
    <property type="entry name" value="TYR_RECOMBINASE"/>
    <property type="match status" value="1"/>
</dbReference>
<evidence type="ECO:0000313" key="7">
    <source>
        <dbReference type="Proteomes" id="UP000321722"/>
    </source>
</evidence>
<dbReference type="InterPro" id="IPR050808">
    <property type="entry name" value="Phage_Integrase"/>
</dbReference>
<keyword evidence="2" id="KW-0229">DNA integration</keyword>
<feature type="domain" description="Tyr recombinase" evidence="5">
    <location>
        <begin position="175"/>
        <end position="367"/>
    </location>
</feature>
<keyword evidence="4" id="KW-0233">DNA recombination</keyword>
<keyword evidence="3" id="KW-0238">DNA-binding</keyword>
<dbReference type="EMBL" id="BJUI01000018">
    <property type="protein sequence ID" value="GEK42313.1"/>
    <property type="molecule type" value="Genomic_DNA"/>
</dbReference>
<protein>
    <submittedName>
        <fullName evidence="6">Prophage ps2 probable integrase</fullName>
    </submittedName>
</protein>
<keyword evidence="7" id="KW-1185">Reference proteome</keyword>
<reference evidence="6 7" key="1">
    <citation type="submission" date="2019-07" db="EMBL/GenBank/DDBJ databases">
        <title>Whole genome shotgun sequence of Lactobacillus aviarius subsp. aviarius NBRC 102162.</title>
        <authorList>
            <person name="Hosoyama A."/>
            <person name="Uohara A."/>
            <person name="Ohji S."/>
            <person name="Ichikawa N."/>
        </authorList>
    </citation>
    <scope>NUCLEOTIDE SEQUENCE [LARGE SCALE GENOMIC DNA]</scope>
    <source>
        <strain evidence="6 7">NBRC 102162</strain>
    </source>
</reference>
<evidence type="ECO:0000256" key="2">
    <source>
        <dbReference type="ARBA" id="ARBA00022908"/>
    </source>
</evidence>
<dbReference type="InterPro" id="IPR002104">
    <property type="entry name" value="Integrase_catalytic"/>
</dbReference>
<comment type="similarity">
    <text evidence="1">Belongs to the 'phage' integrase family.</text>
</comment>
<organism evidence="6 7">
    <name type="scientific">Ligilactobacillus aviarius</name>
    <dbReference type="NCBI Taxonomy" id="1606"/>
    <lineage>
        <taxon>Bacteria</taxon>
        <taxon>Bacillati</taxon>
        <taxon>Bacillota</taxon>
        <taxon>Bacilli</taxon>
        <taxon>Lactobacillales</taxon>
        <taxon>Lactobacillaceae</taxon>
        <taxon>Ligilactobacillus</taxon>
    </lineage>
</organism>
<dbReference type="Gene3D" id="1.10.150.130">
    <property type="match status" value="1"/>
</dbReference>